<evidence type="ECO:0008006" key="3">
    <source>
        <dbReference type="Google" id="ProtNLM"/>
    </source>
</evidence>
<dbReference type="EMBL" id="JANAWD010000787">
    <property type="protein sequence ID" value="KAJ3475861.1"/>
    <property type="molecule type" value="Genomic_DNA"/>
</dbReference>
<protein>
    <recommendedName>
        <fullName evidence="3">Integrase zinc-binding domain-containing protein</fullName>
    </recommendedName>
</protein>
<accession>A0AAD5UWF9</accession>
<dbReference type="Gene3D" id="1.10.340.70">
    <property type="match status" value="1"/>
</dbReference>
<dbReference type="AlphaFoldDB" id="A0AAD5UWF9"/>
<name>A0AAD5UWF9_9APHY</name>
<organism evidence="1 2">
    <name type="scientific">Meripilus lineatus</name>
    <dbReference type="NCBI Taxonomy" id="2056292"/>
    <lineage>
        <taxon>Eukaryota</taxon>
        <taxon>Fungi</taxon>
        <taxon>Dikarya</taxon>
        <taxon>Basidiomycota</taxon>
        <taxon>Agaricomycotina</taxon>
        <taxon>Agaricomycetes</taxon>
        <taxon>Polyporales</taxon>
        <taxon>Meripilaceae</taxon>
        <taxon>Meripilus</taxon>
    </lineage>
</organism>
<evidence type="ECO:0000313" key="1">
    <source>
        <dbReference type="EMBL" id="KAJ3475861.1"/>
    </source>
</evidence>
<evidence type="ECO:0000313" key="2">
    <source>
        <dbReference type="Proteomes" id="UP001212997"/>
    </source>
</evidence>
<keyword evidence="2" id="KW-1185">Reference proteome</keyword>
<comment type="caution">
    <text evidence="1">The sequence shown here is derived from an EMBL/GenBank/DDBJ whole genome shotgun (WGS) entry which is preliminary data.</text>
</comment>
<reference evidence="1" key="1">
    <citation type="submission" date="2022-07" db="EMBL/GenBank/DDBJ databases">
        <title>Genome Sequence of Physisporinus lineatus.</title>
        <authorList>
            <person name="Buettner E."/>
        </authorList>
    </citation>
    <scope>NUCLEOTIDE SEQUENCE</scope>
    <source>
        <strain evidence="1">VT162</strain>
    </source>
</reference>
<proteinExistence type="predicted"/>
<dbReference type="Proteomes" id="UP001212997">
    <property type="component" value="Unassembled WGS sequence"/>
</dbReference>
<gene>
    <name evidence="1" type="ORF">NLI96_g11551</name>
</gene>
<sequence length="96" mass="11453">MVMMGDLGIPMPDSIKGRYGEDSFFREIIENPKDHRHFMEIGDLIFYDREGTWLLCIPDIFLEKRWVREMIIAHGHSILAHLSMKKTLNYLEEEVW</sequence>